<feature type="transmembrane region" description="Helical" evidence="4">
    <location>
        <begin position="253"/>
        <end position="277"/>
    </location>
</feature>
<keyword evidence="6" id="KW-1185">Reference proteome</keyword>
<dbReference type="NCBIfam" id="TIGR01076">
    <property type="entry name" value="sortase_fam"/>
    <property type="match status" value="1"/>
</dbReference>
<keyword evidence="3" id="KW-0788">Thiol protease</keyword>
<evidence type="ECO:0000313" key="5">
    <source>
        <dbReference type="EMBL" id="MFD1433337.1"/>
    </source>
</evidence>
<dbReference type="InterPro" id="IPR042007">
    <property type="entry name" value="Sortase_A"/>
</dbReference>
<keyword evidence="4" id="KW-0812">Transmembrane</keyword>
<organism evidence="5 6">
    <name type="scientific">Lacticaseibacillus yichunensis</name>
    <dbReference type="NCBI Taxonomy" id="2486015"/>
    <lineage>
        <taxon>Bacteria</taxon>
        <taxon>Bacillati</taxon>
        <taxon>Bacillota</taxon>
        <taxon>Bacilli</taxon>
        <taxon>Lactobacillales</taxon>
        <taxon>Lactobacillaceae</taxon>
        <taxon>Lacticaseibacillus</taxon>
    </lineage>
</organism>
<dbReference type="InterPro" id="IPR005754">
    <property type="entry name" value="Sortase"/>
</dbReference>
<evidence type="ECO:0000256" key="4">
    <source>
        <dbReference type="SAM" id="Phobius"/>
    </source>
</evidence>
<dbReference type="Pfam" id="PF04203">
    <property type="entry name" value="Sortase"/>
    <property type="match status" value="1"/>
</dbReference>
<dbReference type="Gene3D" id="2.40.260.10">
    <property type="entry name" value="Sortase"/>
    <property type="match status" value="1"/>
</dbReference>
<name>A0ABW4CSQ2_9LACO</name>
<proteinExistence type="predicted"/>
<dbReference type="EMBL" id="JBHTOG010000066">
    <property type="protein sequence ID" value="MFD1433337.1"/>
    <property type="molecule type" value="Genomic_DNA"/>
</dbReference>
<keyword evidence="4" id="KW-1133">Transmembrane helix</keyword>
<dbReference type="SUPFAM" id="SSF63817">
    <property type="entry name" value="Sortase"/>
    <property type="match status" value="1"/>
</dbReference>
<keyword evidence="1" id="KW-0645">Protease</keyword>
<evidence type="ECO:0000256" key="2">
    <source>
        <dbReference type="ARBA" id="ARBA00022801"/>
    </source>
</evidence>
<comment type="caution">
    <text evidence="5">The sequence shown here is derived from an EMBL/GenBank/DDBJ whole genome shotgun (WGS) entry which is preliminary data.</text>
</comment>
<gene>
    <name evidence="5" type="ORF">ACFQ47_11730</name>
</gene>
<dbReference type="CDD" id="cd06165">
    <property type="entry name" value="Sortase_A"/>
    <property type="match status" value="1"/>
</dbReference>
<accession>A0ABW4CSQ2</accession>
<dbReference type="RefSeq" id="WP_125697453.1">
    <property type="nucleotide sequence ID" value="NZ_JBHTOG010000066.1"/>
</dbReference>
<evidence type="ECO:0000256" key="1">
    <source>
        <dbReference type="ARBA" id="ARBA00022670"/>
    </source>
</evidence>
<protein>
    <submittedName>
        <fullName evidence="5">Class A sortase</fullName>
    </submittedName>
</protein>
<evidence type="ECO:0000313" key="6">
    <source>
        <dbReference type="Proteomes" id="UP001597192"/>
    </source>
</evidence>
<keyword evidence="4" id="KW-0472">Membrane</keyword>
<dbReference type="InterPro" id="IPR023365">
    <property type="entry name" value="Sortase_dom-sf"/>
</dbReference>
<sequence length="281" mass="31154">MKRLLKWFALPAIVIFGSLLLLIRGYHVFLTQPASTMPVAFQTTAAANLARSGQNSSDEAIQEADLKLLLAARQQSTGLTQRYGVGRLAIPSCQISLPIFGEATDLTLSAGVALYYPKRGLSGGNIVMAAHNFWGAGDLLLNKVDRAKVGDLILVSDLKQVWQYRIAVNQVVKDTQVDVLDNTRDDRLTLIRCEGGAGTQYRRVVIAKLQKTRGAEPTETALGIQPTTPTTSGFTQFENQLGWLVAQSLSRRWLVWQLWLLALVWLLMWGIASWGYLRQRD</sequence>
<dbReference type="Proteomes" id="UP001597192">
    <property type="component" value="Unassembled WGS sequence"/>
</dbReference>
<keyword evidence="2" id="KW-0378">Hydrolase</keyword>
<evidence type="ECO:0000256" key="3">
    <source>
        <dbReference type="ARBA" id="ARBA00022807"/>
    </source>
</evidence>
<reference evidence="6" key="1">
    <citation type="journal article" date="2019" name="Int. J. Syst. Evol. Microbiol.">
        <title>The Global Catalogue of Microorganisms (GCM) 10K type strain sequencing project: providing services to taxonomists for standard genome sequencing and annotation.</title>
        <authorList>
            <consortium name="The Broad Institute Genomics Platform"/>
            <consortium name="The Broad Institute Genome Sequencing Center for Infectious Disease"/>
            <person name="Wu L."/>
            <person name="Ma J."/>
        </authorList>
    </citation>
    <scope>NUCLEOTIDE SEQUENCE [LARGE SCALE GENOMIC DNA]</scope>
    <source>
        <strain evidence="6">CCM 8947</strain>
    </source>
</reference>